<reference evidence="2" key="1">
    <citation type="submission" date="2021-01" db="EMBL/GenBank/DDBJ databases">
        <title>Caligus Genome Assembly.</title>
        <authorList>
            <person name="Gallardo-Escarate C."/>
        </authorList>
    </citation>
    <scope>NUCLEOTIDE SEQUENCE [LARGE SCALE GENOMIC DNA]</scope>
</reference>
<dbReference type="Proteomes" id="UP000595437">
    <property type="component" value="Chromosome 18"/>
</dbReference>
<proteinExistence type="predicted"/>
<dbReference type="AlphaFoldDB" id="A0A7T8GQH9"/>
<accession>A0A7T8GQH9</accession>
<dbReference type="EMBL" id="CP045907">
    <property type="protein sequence ID" value="QQP35746.1"/>
    <property type="molecule type" value="Genomic_DNA"/>
</dbReference>
<evidence type="ECO:0000313" key="1">
    <source>
        <dbReference type="EMBL" id="QQP35746.1"/>
    </source>
</evidence>
<organism evidence="1 2">
    <name type="scientific">Caligus rogercresseyi</name>
    <name type="common">Sea louse</name>
    <dbReference type="NCBI Taxonomy" id="217165"/>
    <lineage>
        <taxon>Eukaryota</taxon>
        <taxon>Metazoa</taxon>
        <taxon>Ecdysozoa</taxon>
        <taxon>Arthropoda</taxon>
        <taxon>Crustacea</taxon>
        <taxon>Multicrustacea</taxon>
        <taxon>Hexanauplia</taxon>
        <taxon>Copepoda</taxon>
        <taxon>Siphonostomatoida</taxon>
        <taxon>Caligidae</taxon>
        <taxon>Caligus</taxon>
    </lineage>
</organism>
<protein>
    <submittedName>
        <fullName evidence="1">Uncharacterized protein</fullName>
    </submittedName>
</protein>
<name>A0A7T8GQH9_CALRO</name>
<keyword evidence="2" id="KW-1185">Reference proteome</keyword>
<gene>
    <name evidence="1" type="ORF">FKW44_024055</name>
</gene>
<sequence>MKAHFGLHDEANIIVVPFIATWRGIIFSRSMEDIKRQCHIPPRYLAYLQLRILTLPWDISPVQGREFFIT</sequence>
<evidence type="ECO:0000313" key="2">
    <source>
        <dbReference type="Proteomes" id="UP000595437"/>
    </source>
</evidence>